<proteinExistence type="predicted"/>
<keyword evidence="1" id="KW-0597">Phosphoprotein</keyword>
<feature type="region of interest" description="Disordered" evidence="2">
    <location>
        <begin position="326"/>
        <end position="371"/>
    </location>
</feature>
<evidence type="ECO:0000313" key="5">
    <source>
        <dbReference type="EMBL" id="MBD7958263.1"/>
    </source>
</evidence>
<organism evidence="5 6">
    <name type="scientific">Microbacterium pullorum</name>
    <dbReference type="NCBI Taxonomy" id="2762236"/>
    <lineage>
        <taxon>Bacteria</taxon>
        <taxon>Bacillati</taxon>
        <taxon>Actinomycetota</taxon>
        <taxon>Actinomycetes</taxon>
        <taxon>Micrococcales</taxon>
        <taxon>Microbacteriaceae</taxon>
        <taxon>Microbacterium</taxon>
    </lineage>
</organism>
<dbReference type="PROSITE" id="PS50006">
    <property type="entry name" value="FHA_DOMAIN"/>
    <property type="match status" value="1"/>
</dbReference>
<accession>A0ABR8S452</accession>
<dbReference type="InterPro" id="IPR043739">
    <property type="entry name" value="DUF5684"/>
</dbReference>
<dbReference type="Proteomes" id="UP000648352">
    <property type="component" value="Unassembled WGS sequence"/>
</dbReference>
<dbReference type="EMBL" id="JACSQP010000006">
    <property type="protein sequence ID" value="MBD7958263.1"/>
    <property type="molecule type" value="Genomic_DNA"/>
</dbReference>
<evidence type="ECO:0000259" key="4">
    <source>
        <dbReference type="PROSITE" id="PS50006"/>
    </source>
</evidence>
<dbReference type="SUPFAM" id="SSF49879">
    <property type="entry name" value="SMAD/FHA domain"/>
    <property type="match status" value="1"/>
</dbReference>
<feature type="region of interest" description="Disordered" evidence="2">
    <location>
        <begin position="160"/>
        <end position="250"/>
    </location>
</feature>
<feature type="compositionally biased region" description="Low complexity" evidence="2">
    <location>
        <begin position="183"/>
        <end position="212"/>
    </location>
</feature>
<protein>
    <submittedName>
        <fullName evidence="5">FHA domain-containing protein</fullName>
    </submittedName>
</protein>
<feature type="domain" description="FHA" evidence="4">
    <location>
        <begin position="475"/>
        <end position="529"/>
    </location>
</feature>
<evidence type="ECO:0000313" key="6">
    <source>
        <dbReference type="Proteomes" id="UP000648352"/>
    </source>
</evidence>
<comment type="caution">
    <text evidence="5">The sequence shown here is derived from an EMBL/GenBank/DDBJ whole genome shotgun (WGS) entry which is preliminary data.</text>
</comment>
<dbReference type="Gene3D" id="2.60.200.20">
    <property type="match status" value="1"/>
</dbReference>
<gene>
    <name evidence="5" type="ORF">H9651_11480</name>
</gene>
<keyword evidence="6" id="KW-1185">Reference proteome</keyword>
<keyword evidence="3" id="KW-1133">Transmembrane helix</keyword>
<dbReference type="Pfam" id="PF00498">
    <property type="entry name" value="FHA"/>
    <property type="match status" value="1"/>
</dbReference>
<feature type="transmembrane region" description="Helical" evidence="3">
    <location>
        <begin position="20"/>
        <end position="46"/>
    </location>
</feature>
<keyword evidence="3" id="KW-0812">Transmembrane</keyword>
<name>A0ABR8S452_9MICO</name>
<dbReference type="InterPro" id="IPR008984">
    <property type="entry name" value="SMAD_FHA_dom_sf"/>
</dbReference>
<dbReference type="CDD" id="cd00060">
    <property type="entry name" value="FHA"/>
    <property type="match status" value="1"/>
</dbReference>
<dbReference type="Pfam" id="PF18936">
    <property type="entry name" value="DUF5684"/>
    <property type="match status" value="1"/>
</dbReference>
<dbReference type="RefSeq" id="WP_191719458.1">
    <property type="nucleotide sequence ID" value="NZ_JACSQP010000006.1"/>
</dbReference>
<reference evidence="5 6" key="1">
    <citation type="submission" date="2020-08" db="EMBL/GenBank/DDBJ databases">
        <title>A Genomic Blueprint of the Chicken Gut Microbiome.</title>
        <authorList>
            <person name="Gilroy R."/>
            <person name="Ravi A."/>
            <person name="Getino M."/>
            <person name="Pursley I."/>
            <person name="Horton D.L."/>
            <person name="Alikhan N.-F."/>
            <person name="Baker D."/>
            <person name="Gharbi K."/>
            <person name="Hall N."/>
            <person name="Watson M."/>
            <person name="Adriaenssens E.M."/>
            <person name="Foster-Nyarko E."/>
            <person name="Jarju S."/>
            <person name="Secka A."/>
            <person name="Antonio M."/>
            <person name="Oren A."/>
            <person name="Chaudhuri R."/>
            <person name="La Ragione R.M."/>
            <person name="Hildebrand F."/>
            <person name="Pallen M.J."/>
        </authorList>
    </citation>
    <scope>NUCLEOTIDE SEQUENCE [LARGE SCALE GENOMIC DNA]</scope>
    <source>
        <strain evidence="5 6">Sa4CUA7</strain>
    </source>
</reference>
<keyword evidence="3" id="KW-0472">Membrane</keyword>
<evidence type="ECO:0000256" key="1">
    <source>
        <dbReference type="ARBA" id="ARBA00022553"/>
    </source>
</evidence>
<dbReference type="InterPro" id="IPR000253">
    <property type="entry name" value="FHA_dom"/>
</dbReference>
<feature type="compositionally biased region" description="Pro residues" evidence="2">
    <location>
        <begin position="169"/>
        <end position="182"/>
    </location>
</feature>
<feature type="compositionally biased region" description="Basic and acidic residues" evidence="2">
    <location>
        <begin position="337"/>
        <end position="361"/>
    </location>
</feature>
<feature type="compositionally biased region" description="Basic and acidic residues" evidence="2">
    <location>
        <begin position="213"/>
        <end position="222"/>
    </location>
</feature>
<feature type="transmembrane region" description="Helical" evidence="3">
    <location>
        <begin position="105"/>
        <end position="131"/>
    </location>
</feature>
<feature type="transmembrane region" description="Helical" evidence="3">
    <location>
        <begin position="66"/>
        <end position="93"/>
    </location>
</feature>
<sequence length="565" mass="57916">MRRAHAPIVIVSDSFSSAQLVLILLIAVIPTVAVYVWTALGLSAVFGKIGQEQWRAWVPIVNQVTLVMVGGLSGWFFLLILVPGVGALAFWVVTIVAVHRINRGFGLGGGMTALAAVLFPVWASVVGFGVARWRGTDAAAPAAPAYARTEQVRVVDPHLGALPADDDLPVPPPPAYAPPPLPGDAAAAAAAPSLSALTPEPASSASGSAVAPADREAPDAGEHAPPPARHASAASAWAPPPPPATPTAPVATTAADEQFAPPAADAAAPARAVPWTPAADADAVAPARVDRDFDQRWHSSIDEVSAISQPPQGDPVAARPVATGLPALVDDAGTGPERGRIGDDVAPRETAAPREAARAADPEAPQPAPAVPLRTAPVDIDPAFPAVTRAPAGPPRSAAALDPEFPLDTADEVSAVAGAPVAGAPRSALDSVAGADAPADDDVFPDHTVVARRRRVPWMLQPAAGSPIDLRSDVVIVGRQPAADPAYRTAQLVAVVDDTRTVSKTHARLELRGDRWIVTDLGSTNGVMLPTLMGTEIEAEAGAELAPGERFLLGDAAFRLLRTDG</sequence>
<evidence type="ECO:0000256" key="2">
    <source>
        <dbReference type="SAM" id="MobiDB-lite"/>
    </source>
</evidence>
<evidence type="ECO:0000256" key="3">
    <source>
        <dbReference type="SAM" id="Phobius"/>
    </source>
</evidence>